<feature type="transmembrane region" description="Helical" evidence="2">
    <location>
        <begin position="48"/>
        <end position="69"/>
    </location>
</feature>
<evidence type="ECO:0000259" key="3">
    <source>
        <dbReference type="Pfam" id="PF00135"/>
    </source>
</evidence>
<dbReference type="InterPro" id="IPR002018">
    <property type="entry name" value="CarbesteraseB"/>
</dbReference>
<organism evidence="4 5">
    <name type="scientific">Penicillium cf. viridicatum</name>
    <dbReference type="NCBI Taxonomy" id="2972119"/>
    <lineage>
        <taxon>Eukaryota</taxon>
        <taxon>Fungi</taxon>
        <taxon>Dikarya</taxon>
        <taxon>Ascomycota</taxon>
        <taxon>Pezizomycotina</taxon>
        <taxon>Eurotiomycetes</taxon>
        <taxon>Eurotiomycetidae</taxon>
        <taxon>Eurotiales</taxon>
        <taxon>Aspergillaceae</taxon>
        <taxon>Penicillium</taxon>
    </lineage>
</organism>
<dbReference type="PROSITE" id="PS00941">
    <property type="entry name" value="CARBOXYLESTERASE_B_2"/>
    <property type="match status" value="1"/>
</dbReference>
<dbReference type="GO" id="GO:0072330">
    <property type="term" value="P:monocarboxylic acid biosynthetic process"/>
    <property type="evidence" value="ECO:0007669"/>
    <property type="project" value="UniProtKB-ARBA"/>
</dbReference>
<sequence length="210" mass="22687">MKPTPSYPSAEDREEPRFSEAGVCEDSCHSQLFMGGNIERGDKRYTPIYLILIALTLVLMTGFCVGLPSGAPSLPATALSQSSTIGLDYVTYKGVSLINGVVQYLGMRFAKAPLGDLRFRALQDPEHSSEVQNATKFGPICVGVGQSFSDILVEDCLFINVWTPANASTESNLPVWLFIQGGGYADNTNANYNGSKAVENSGHIKQNIQL</sequence>
<dbReference type="Gene3D" id="3.40.50.1820">
    <property type="entry name" value="alpha/beta hydrolase"/>
    <property type="match status" value="1"/>
</dbReference>
<dbReference type="PANTHER" id="PTHR11559">
    <property type="entry name" value="CARBOXYLESTERASE"/>
    <property type="match status" value="1"/>
</dbReference>
<keyword evidence="2" id="KW-1133">Transmembrane helix</keyword>
<dbReference type="EMBL" id="JAPQKQ010000001">
    <property type="protein sequence ID" value="KAJ5214399.1"/>
    <property type="molecule type" value="Genomic_DNA"/>
</dbReference>
<dbReference type="Pfam" id="PF00135">
    <property type="entry name" value="COesterase"/>
    <property type="match status" value="1"/>
</dbReference>
<dbReference type="GO" id="GO:0017000">
    <property type="term" value="P:antibiotic biosynthetic process"/>
    <property type="evidence" value="ECO:0007669"/>
    <property type="project" value="UniProtKB-ARBA"/>
</dbReference>
<evidence type="ECO:0000256" key="1">
    <source>
        <dbReference type="SAM" id="MobiDB-lite"/>
    </source>
</evidence>
<name>A0A9W9T9M9_9EURO</name>
<feature type="region of interest" description="Disordered" evidence="1">
    <location>
        <begin position="1"/>
        <end position="21"/>
    </location>
</feature>
<evidence type="ECO:0000256" key="2">
    <source>
        <dbReference type="SAM" id="Phobius"/>
    </source>
</evidence>
<dbReference type="OrthoDB" id="408631at2759"/>
<comment type="caution">
    <text evidence="4">The sequence shown here is derived from an EMBL/GenBank/DDBJ whole genome shotgun (WGS) entry which is preliminary data.</text>
</comment>
<reference evidence="4" key="2">
    <citation type="journal article" date="2023" name="IMA Fungus">
        <title>Comparative genomic study of the Penicillium genus elucidates a diverse pangenome and 15 lateral gene transfer events.</title>
        <authorList>
            <person name="Petersen C."/>
            <person name="Sorensen T."/>
            <person name="Nielsen M.R."/>
            <person name="Sondergaard T.E."/>
            <person name="Sorensen J.L."/>
            <person name="Fitzpatrick D.A."/>
            <person name="Frisvad J.C."/>
            <person name="Nielsen K.L."/>
        </authorList>
    </citation>
    <scope>NUCLEOTIDE SEQUENCE</scope>
    <source>
        <strain evidence="4">IBT 20477</strain>
    </source>
</reference>
<dbReference type="InterPro" id="IPR050309">
    <property type="entry name" value="Type-B_Carboxylest/Lipase"/>
</dbReference>
<dbReference type="InterPro" id="IPR019819">
    <property type="entry name" value="Carboxylesterase_B_CS"/>
</dbReference>
<proteinExistence type="predicted"/>
<keyword evidence="2" id="KW-0472">Membrane</keyword>
<gene>
    <name evidence="4" type="ORF">N7449_001568</name>
</gene>
<keyword evidence="5" id="KW-1185">Reference proteome</keyword>
<feature type="domain" description="Carboxylesterase type B" evidence="3">
    <location>
        <begin position="100"/>
        <end position="199"/>
    </location>
</feature>
<evidence type="ECO:0000313" key="5">
    <source>
        <dbReference type="Proteomes" id="UP001150942"/>
    </source>
</evidence>
<evidence type="ECO:0000313" key="4">
    <source>
        <dbReference type="EMBL" id="KAJ5214399.1"/>
    </source>
</evidence>
<keyword evidence="2" id="KW-0812">Transmembrane</keyword>
<dbReference type="AlphaFoldDB" id="A0A9W9T9M9"/>
<protein>
    <recommendedName>
        <fullName evidence="3">Carboxylesterase type B domain-containing protein</fullName>
    </recommendedName>
</protein>
<dbReference type="SUPFAM" id="SSF53474">
    <property type="entry name" value="alpha/beta-Hydrolases"/>
    <property type="match status" value="1"/>
</dbReference>
<dbReference type="Proteomes" id="UP001150942">
    <property type="component" value="Unassembled WGS sequence"/>
</dbReference>
<dbReference type="InterPro" id="IPR029058">
    <property type="entry name" value="AB_hydrolase_fold"/>
</dbReference>
<reference evidence="4" key="1">
    <citation type="submission" date="2022-11" db="EMBL/GenBank/DDBJ databases">
        <authorList>
            <person name="Petersen C."/>
        </authorList>
    </citation>
    <scope>NUCLEOTIDE SEQUENCE</scope>
    <source>
        <strain evidence="4">IBT 20477</strain>
    </source>
</reference>
<accession>A0A9W9T9M9</accession>